<organism evidence="1 2">
    <name type="scientific">Allomyces macrogynus (strain ATCC 38327)</name>
    <name type="common">Allomyces javanicus var. macrogynus</name>
    <dbReference type="NCBI Taxonomy" id="578462"/>
    <lineage>
        <taxon>Eukaryota</taxon>
        <taxon>Fungi</taxon>
        <taxon>Fungi incertae sedis</taxon>
        <taxon>Blastocladiomycota</taxon>
        <taxon>Blastocladiomycetes</taxon>
        <taxon>Blastocladiales</taxon>
        <taxon>Blastocladiaceae</taxon>
        <taxon>Allomyces</taxon>
    </lineage>
</organism>
<reference evidence="1 2" key="1">
    <citation type="submission" date="2009-11" db="EMBL/GenBank/DDBJ databases">
        <title>Annotation of Allomyces macrogynus ATCC 38327.</title>
        <authorList>
            <consortium name="The Broad Institute Genome Sequencing Platform"/>
            <person name="Russ C."/>
            <person name="Cuomo C."/>
            <person name="Burger G."/>
            <person name="Gray M.W."/>
            <person name="Holland P.W.H."/>
            <person name="King N."/>
            <person name="Lang F.B.F."/>
            <person name="Roger A.J."/>
            <person name="Ruiz-Trillo I."/>
            <person name="Young S.K."/>
            <person name="Zeng Q."/>
            <person name="Gargeya S."/>
            <person name="Fitzgerald M."/>
            <person name="Haas B."/>
            <person name="Abouelleil A."/>
            <person name="Alvarado L."/>
            <person name="Arachchi H.M."/>
            <person name="Berlin A."/>
            <person name="Chapman S.B."/>
            <person name="Gearin G."/>
            <person name="Goldberg J."/>
            <person name="Griggs A."/>
            <person name="Gujja S."/>
            <person name="Hansen M."/>
            <person name="Heiman D."/>
            <person name="Howarth C."/>
            <person name="Larimer J."/>
            <person name="Lui A."/>
            <person name="MacDonald P.J.P."/>
            <person name="McCowen C."/>
            <person name="Montmayeur A."/>
            <person name="Murphy C."/>
            <person name="Neiman D."/>
            <person name="Pearson M."/>
            <person name="Priest M."/>
            <person name="Roberts A."/>
            <person name="Saif S."/>
            <person name="Shea T."/>
            <person name="Sisk P."/>
            <person name="Stolte C."/>
            <person name="Sykes S."/>
            <person name="Wortman J."/>
            <person name="Nusbaum C."/>
            <person name="Birren B."/>
        </authorList>
    </citation>
    <scope>NUCLEOTIDE SEQUENCE [LARGE SCALE GENOMIC DNA]</scope>
    <source>
        <strain evidence="1 2">ATCC 38327</strain>
    </source>
</reference>
<reference evidence="2" key="2">
    <citation type="submission" date="2009-11" db="EMBL/GenBank/DDBJ databases">
        <title>The Genome Sequence of Allomyces macrogynus strain ATCC 38327.</title>
        <authorList>
            <consortium name="The Broad Institute Genome Sequencing Platform"/>
            <person name="Russ C."/>
            <person name="Cuomo C."/>
            <person name="Shea T."/>
            <person name="Young S.K."/>
            <person name="Zeng Q."/>
            <person name="Koehrsen M."/>
            <person name="Haas B."/>
            <person name="Borodovsky M."/>
            <person name="Guigo R."/>
            <person name="Alvarado L."/>
            <person name="Berlin A."/>
            <person name="Borenstein D."/>
            <person name="Chen Z."/>
            <person name="Engels R."/>
            <person name="Freedman E."/>
            <person name="Gellesch M."/>
            <person name="Goldberg J."/>
            <person name="Griggs A."/>
            <person name="Gujja S."/>
            <person name="Heiman D."/>
            <person name="Hepburn T."/>
            <person name="Howarth C."/>
            <person name="Jen D."/>
            <person name="Larson L."/>
            <person name="Lewis B."/>
            <person name="Mehta T."/>
            <person name="Park D."/>
            <person name="Pearson M."/>
            <person name="Roberts A."/>
            <person name="Saif S."/>
            <person name="Shenoy N."/>
            <person name="Sisk P."/>
            <person name="Stolte C."/>
            <person name="Sykes S."/>
            <person name="Walk T."/>
            <person name="White J."/>
            <person name="Yandava C."/>
            <person name="Burger G."/>
            <person name="Gray M.W."/>
            <person name="Holland P.W.H."/>
            <person name="King N."/>
            <person name="Lang F.B.F."/>
            <person name="Roger A.J."/>
            <person name="Ruiz-Trillo I."/>
            <person name="Lander E."/>
            <person name="Nusbaum C."/>
        </authorList>
    </citation>
    <scope>NUCLEOTIDE SEQUENCE [LARGE SCALE GENOMIC DNA]</scope>
    <source>
        <strain evidence="2">ATCC 38327</strain>
    </source>
</reference>
<dbReference type="EMBL" id="GG745368">
    <property type="protein sequence ID" value="KNE70844.1"/>
    <property type="molecule type" value="Genomic_DNA"/>
</dbReference>
<protein>
    <submittedName>
        <fullName evidence="1">Uncharacterized protein</fullName>
    </submittedName>
</protein>
<sequence length="143" mass="15767">MTCVAMTDLTRARGLIAIRCHKLPLTGVHVGHKETVLQLEYMVTYRVAWNVMCQTVMVPVDVPKSVRIDVLANAGMHGVAMDQIAAVVQWPAGHSPLPHHVRITVQFEDMFQVENWVERDGSRLQAMRVGTNGVSVGVVGVDI</sequence>
<evidence type="ECO:0000313" key="1">
    <source>
        <dbReference type="EMBL" id="KNE70844.1"/>
    </source>
</evidence>
<name>A0A0L0T8E2_ALLM3</name>
<dbReference type="Proteomes" id="UP000054350">
    <property type="component" value="Unassembled WGS sequence"/>
</dbReference>
<keyword evidence="2" id="KW-1185">Reference proteome</keyword>
<gene>
    <name evidence="1" type="ORF">AMAG_20185</name>
</gene>
<proteinExistence type="predicted"/>
<accession>A0A0L0T8E2</accession>
<dbReference type="AlphaFoldDB" id="A0A0L0T8E2"/>
<dbReference type="VEuPathDB" id="FungiDB:AMAG_20185"/>
<evidence type="ECO:0000313" key="2">
    <source>
        <dbReference type="Proteomes" id="UP000054350"/>
    </source>
</evidence>